<proteinExistence type="predicted"/>
<organism evidence="3 4">
    <name type="scientific">Coleophoma crateriformis</name>
    <dbReference type="NCBI Taxonomy" id="565419"/>
    <lineage>
        <taxon>Eukaryota</taxon>
        <taxon>Fungi</taxon>
        <taxon>Dikarya</taxon>
        <taxon>Ascomycota</taxon>
        <taxon>Pezizomycotina</taxon>
        <taxon>Leotiomycetes</taxon>
        <taxon>Helotiales</taxon>
        <taxon>Dermateaceae</taxon>
        <taxon>Coleophoma</taxon>
    </lineage>
</organism>
<dbReference type="InterPro" id="IPR003892">
    <property type="entry name" value="CUE"/>
</dbReference>
<dbReference type="SUPFAM" id="SSF46934">
    <property type="entry name" value="UBA-like"/>
    <property type="match status" value="1"/>
</dbReference>
<dbReference type="EMBL" id="PDLN01000010">
    <property type="protein sequence ID" value="RDW73775.1"/>
    <property type="molecule type" value="Genomic_DNA"/>
</dbReference>
<feature type="compositionally biased region" description="Basic residues" evidence="1">
    <location>
        <begin position="768"/>
        <end position="792"/>
    </location>
</feature>
<evidence type="ECO:0000256" key="1">
    <source>
        <dbReference type="SAM" id="MobiDB-lite"/>
    </source>
</evidence>
<evidence type="ECO:0000313" key="4">
    <source>
        <dbReference type="Proteomes" id="UP000256328"/>
    </source>
</evidence>
<dbReference type="PROSITE" id="PS51140">
    <property type="entry name" value="CUE"/>
    <property type="match status" value="1"/>
</dbReference>
<reference evidence="3 4" key="1">
    <citation type="journal article" date="2018" name="IMA Fungus">
        <title>IMA Genome-F 9: Draft genome sequence of Annulohypoxylon stygium, Aspergillus mulundensis, Berkeleyomyces basicola (syn. Thielaviopsis basicola), Ceratocystis smalleyi, two Cercospora beticola strains, Coleophoma cylindrospora, Fusarium fracticaudum, Phialophora cf. hyalina, and Morchella septimelata.</title>
        <authorList>
            <person name="Wingfield B.D."/>
            <person name="Bills G.F."/>
            <person name="Dong Y."/>
            <person name="Huang W."/>
            <person name="Nel W.J."/>
            <person name="Swalarsk-Parry B.S."/>
            <person name="Vaghefi N."/>
            <person name="Wilken P.M."/>
            <person name="An Z."/>
            <person name="de Beer Z.W."/>
            <person name="De Vos L."/>
            <person name="Chen L."/>
            <person name="Duong T.A."/>
            <person name="Gao Y."/>
            <person name="Hammerbacher A."/>
            <person name="Kikkert J.R."/>
            <person name="Li Y."/>
            <person name="Li H."/>
            <person name="Li K."/>
            <person name="Li Q."/>
            <person name="Liu X."/>
            <person name="Ma X."/>
            <person name="Naidoo K."/>
            <person name="Pethybridge S.J."/>
            <person name="Sun J."/>
            <person name="Steenkamp E.T."/>
            <person name="van der Nest M.A."/>
            <person name="van Wyk S."/>
            <person name="Wingfield M.J."/>
            <person name="Xiong C."/>
            <person name="Yue Q."/>
            <person name="Zhang X."/>
        </authorList>
    </citation>
    <scope>NUCLEOTIDE SEQUENCE [LARGE SCALE GENOMIC DNA]</scope>
    <source>
        <strain evidence="3 4">BP5796</strain>
    </source>
</reference>
<evidence type="ECO:0000313" key="3">
    <source>
        <dbReference type="EMBL" id="RDW73775.1"/>
    </source>
</evidence>
<dbReference type="Proteomes" id="UP000256328">
    <property type="component" value="Unassembled WGS sequence"/>
</dbReference>
<protein>
    <submittedName>
        <fullName evidence="3">CUE-containing protein</fullName>
    </submittedName>
</protein>
<feature type="compositionally biased region" description="Pro residues" evidence="1">
    <location>
        <begin position="535"/>
        <end position="545"/>
    </location>
</feature>
<name>A0A3D8RI99_9HELO</name>
<dbReference type="OrthoDB" id="5577209at2759"/>
<feature type="region of interest" description="Disordered" evidence="1">
    <location>
        <begin position="514"/>
        <end position="545"/>
    </location>
</feature>
<dbReference type="CDD" id="cd14364">
    <property type="entry name" value="CUE_ASCC2"/>
    <property type="match status" value="1"/>
</dbReference>
<dbReference type="InterPro" id="IPR009060">
    <property type="entry name" value="UBA-like_sf"/>
</dbReference>
<feature type="compositionally biased region" description="Acidic residues" evidence="1">
    <location>
        <begin position="604"/>
        <end position="616"/>
    </location>
</feature>
<keyword evidence="4" id="KW-1185">Reference proteome</keyword>
<feature type="compositionally biased region" description="Basic and acidic residues" evidence="1">
    <location>
        <begin position="514"/>
        <end position="533"/>
    </location>
</feature>
<comment type="caution">
    <text evidence="3">The sequence shown here is derived from an EMBL/GenBank/DDBJ whole genome shotgun (WGS) entry which is preliminary data.</text>
</comment>
<feature type="compositionally biased region" description="Basic residues" evidence="1">
    <location>
        <begin position="740"/>
        <end position="750"/>
    </location>
</feature>
<dbReference type="SMART" id="SM00546">
    <property type="entry name" value="CUE"/>
    <property type="match status" value="1"/>
</dbReference>
<dbReference type="InterPro" id="IPR052586">
    <property type="entry name" value="ASCC2"/>
</dbReference>
<dbReference type="InterPro" id="IPR041800">
    <property type="entry name" value="ASCC2_CUE"/>
</dbReference>
<dbReference type="PANTHER" id="PTHR21494">
    <property type="entry name" value="ACTIVATING SIGNAL COINTEGRATOR 1 COMPLEX SUBUNIT 2 ASC-1 COMPLEX SUBUNIT P100"/>
    <property type="match status" value="1"/>
</dbReference>
<sequence>MKVIVEKFLMAMQKTKREFRRIPLCGSVVGELLAPARTQPDEVTPNDKAAASSARHRILDWTAIHRQGRPKSSPTSALNIWRCANSDNWATIRKSKVVLNPAVGGPTLAQGHHQAPIDNYAFSLQQNQKTSLKMASKLLPPMAPFPEAAWRNHMVPEEWEACLDAWIMLAEAHLSLSDPDFLKISAQDDSLGQFLISYTAESAQPAGYSDSGPKAKELRRESFLLVYRLLGAGPAPEALMSWEFLSDSSKIYSRKHAQKLLESAWKRNAAGLEVSLGHLKTSLIKLLDAGLKGNVQKVEANLKRLNHLLHASPDAAAFFLAGSDFLDGLISCYKVMNPPLRKVIISTTYLCLVGLTEGEKPNFSSLVDQLYSLKSAAEAHKAGPTNVNDSLVAELITVTPILKQVQQRIESSGSGSSRVKSVLAELEGFKKAGAARPPRLIKRMINKGKGIANDEEDGLEMHGQVHIHRMSLITQIQDLFPELGSGFVVRLLDEYNDDVEQVISHLLEESLPEHLQNSDRSEAFQPAQHRDPAPDLAPHPTPPQLPVRHNVYDDDEFDNLAISTSKLHFGRRNPDQTADDVLQDRSTAPNKAAILSALAAFDSDDDERDDTYDVEDVGGTVDSTNPEETVTTASTSSAHDEVLFRTWKATPAAFERDANTRRSKARSTLREATGMTDEALEGWAVMLSRDARRQRRLEAQFESFAGAQRDLKATAWRADQAGSGAEESDADARGTGQPRGRGRGRGRGGRGRGNVAGPTGDKETEVARHRKEANKGSRANHNRRDQRAKKMARGGFPG</sequence>
<dbReference type="GO" id="GO:0043130">
    <property type="term" value="F:ubiquitin binding"/>
    <property type="evidence" value="ECO:0007669"/>
    <property type="project" value="InterPro"/>
</dbReference>
<feature type="region of interest" description="Disordered" evidence="1">
    <location>
        <begin position="716"/>
        <end position="798"/>
    </location>
</feature>
<feature type="domain" description="CUE" evidence="2">
    <location>
        <begin position="468"/>
        <end position="511"/>
    </location>
</feature>
<dbReference type="Gene3D" id="1.10.8.10">
    <property type="entry name" value="DNA helicase RuvA subunit, C-terminal domain"/>
    <property type="match status" value="1"/>
</dbReference>
<dbReference type="AlphaFoldDB" id="A0A3D8RI99"/>
<dbReference type="Pfam" id="PF02845">
    <property type="entry name" value="CUE"/>
    <property type="match status" value="1"/>
</dbReference>
<feature type="region of interest" description="Disordered" evidence="1">
    <location>
        <begin position="604"/>
        <end position="628"/>
    </location>
</feature>
<accession>A0A3D8RI99</accession>
<dbReference type="PANTHER" id="PTHR21494:SF0">
    <property type="entry name" value="ACTIVATING SIGNAL COINTEGRATOR 1 COMPLEX SUBUNIT 2"/>
    <property type="match status" value="1"/>
</dbReference>
<gene>
    <name evidence="3" type="ORF">BP5796_07217</name>
</gene>
<evidence type="ECO:0000259" key="2">
    <source>
        <dbReference type="PROSITE" id="PS51140"/>
    </source>
</evidence>